<protein>
    <submittedName>
        <fullName evidence="2">DUF86 domain-containing protein</fullName>
    </submittedName>
</protein>
<sequence>MAVDLRKYIQIFESAISAINLKVSTLINENKTDALIAGKWDELLKEADYFMNVLPHTTVDGENDKSAYYLRYR</sequence>
<keyword evidence="1" id="KW-1185">Reference proteome</keyword>
<dbReference type="AlphaFoldDB" id="A0A0N5BQI7"/>
<organism evidence="1 2">
    <name type="scientific">Strongyloides papillosus</name>
    <name type="common">Intestinal threadworm</name>
    <dbReference type="NCBI Taxonomy" id="174720"/>
    <lineage>
        <taxon>Eukaryota</taxon>
        <taxon>Metazoa</taxon>
        <taxon>Ecdysozoa</taxon>
        <taxon>Nematoda</taxon>
        <taxon>Chromadorea</taxon>
        <taxon>Rhabditida</taxon>
        <taxon>Tylenchina</taxon>
        <taxon>Panagrolaimomorpha</taxon>
        <taxon>Strongyloidoidea</taxon>
        <taxon>Strongyloididae</taxon>
        <taxon>Strongyloides</taxon>
    </lineage>
</organism>
<dbReference type="WBParaSite" id="SPAL_0000815100.1">
    <property type="protein sequence ID" value="SPAL_0000815100.1"/>
    <property type="gene ID" value="SPAL_0000815100"/>
</dbReference>
<dbReference type="Proteomes" id="UP000046392">
    <property type="component" value="Unplaced"/>
</dbReference>
<proteinExistence type="predicted"/>
<reference evidence="2" key="1">
    <citation type="submission" date="2017-02" db="UniProtKB">
        <authorList>
            <consortium name="WormBaseParasite"/>
        </authorList>
    </citation>
    <scope>IDENTIFICATION</scope>
</reference>
<name>A0A0N5BQI7_STREA</name>
<evidence type="ECO:0000313" key="2">
    <source>
        <dbReference type="WBParaSite" id="SPAL_0000815100.1"/>
    </source>
</evidence>
<evidence type="ECO:0000313" key="1">
    <source>
        <dbReference type="Proteomes" id="UP000046392"/>
    </source>
</evidence>
<accession>A0A0N5BQI7</accession>